<organism evidence="7 8">
    <name type="scientific">Sinanodonta woodiana</name>
    <name type="common">Chinese pond mussel</name>
    <name type="synonym">Anodonta woodiana</name>
    <dbReference type="NCBI Taxonomy" id="1069815"/>
    <lineage>
        <taxon>Eukaryota</taxon>
        <taxon>Metazoa</taxon>
        <taxon>Spiralia</taxon>
        <taxon>Lophotrochozoa</taxon>
        <taxon>Mollusca</taxon>
        <taxon>Bivalvia</taxon>
        <taxon>Autobranchia</taxon>
        <taxon>Heteroconchia</taxon>
        <taxon>Palaeoheterodonta</taxon>
        <taxon>Unionida</taxon>
        <taxon>Unionoidea</taxon>
        <taxon>Unionidae</taxon>
        <taxon>Unioninae</taxon>
        <taxon>Sinanodonta</taxon>
    </lineage>
</organism>
<dbReference type="Proteomes" id="UP001634394">
    <property type="component" value="Unassembled WGS sequence"/>
</dbReference>
<feature type="transmembrane region" description="Helical" evidence="5">
    <location>
        <begin position="223"/>
        <end position="245"/>
    </location>
</feature>
<sequence length="320" mass="36079">MSNNSSISSIQYASSGCTIVSSLLSIFGAVVIFWTYGSIRSIRNFPRTLLIWLTIADLLNASGNLAGTIDLLVNKGADNDICTSQSVVAIFASIASFLWTLVITAHMMVSIQFRSDITRSSVLKILYHVICWGIPGLITVLAGVNHALGRYSKDDSVTGTWCWINDNISDPVTWMLLAGKGWEIMCYILSISILVLLKLKLYLSRRRLRELNADFRDQDTHYLYLWLLLWVLRVWGTVRFILYWLHVPNNIDVLIILQSIGDSGQAFGNCILFCFLDKEVMEYIKNTCRSNTAENVEYEILISTPKGSAVNERRHAYSTL</sequence>
<name>A0ABD3XM36_SINWO</name>
<evidence type="ECO:0000256" key="1">
    <source>
        <dbReference type="ARBA" id="ARBA00004141"/>
    </source>
</evidence>
<feature type="transmembrane region" description="Helical" evidence="5">
    <location>
        <begin position="87"/>
        <end position="113"/>
    </location>
</feature>
<comment type="subcellular location">
    <subcellularLocation>
        <location evidence="1">Membrane</location>
        <topology evidence="1">Multi-pass membrane protein</topology>
    </subcellularLocation>
</comment>
<dbReference type="SUPFAM" id="SSF81321">
    <property type="entry name" value="Family A G protein-coupled receptor-like"/>
    <property type="match status" value="1"/>
</dbReference>
<keyword evidence="3 5" id="KW-1133">Transmembrane helix</keyword>
<protein>
    <recommendedName>
        <fullName evidence="6">G-protein coupled receptors family 2 profile 2 domain-containing protein</fullName>
    </recommendedName>
</protein>
<dbReference type="InterPro" id="IPR017981">
    <property type="entry name" value="GPCR_2-like_7TM"/>
</dbReference>
<evidence type="ECO:0000256" key="2">
    <source>
        <dbReference type="ARBA" id="ARBA00022692"/>
    </source>
</evidence>
<feature type="transmembrane region" description="Helical" evidence="5">
    <location>
        <begin position="182"/>
        <end position="203"/>
    </location>
</feature>
<keyword evidence="8" id="KW-1185">Reference proteome</keyword>
<dbReference type="Pfam" id="PF00002">
    <property type="entry name" value="7tm_2"/>
    <property type="match status" value="1"/>
</dbReference>
<dbReference type="PROSITE" id="PS50261">
    <property type="entry name" value="G_PROTEIN_RECEP_F2_4"/>
    <property type="match status" value="1"/>
</dbReference>
<evidence type="ECO:0000313" key="7">
    <source>
        <dbReference type="EMBL" id="KAL3887319.1"/>
    </source>
</evidence>
<dbReference type="PANTHER" id="PTHR23112">
    <property type="entry name" value="G PROTEIN-COUPLED RECEPTOR 157-RELATED"/>
    <property type="match status" value="1"/>
</dbReference>
<dbReference type="PRINTS" id="PR02001">
    <property type="entry name" value="GCR1CAMPR"/>
</dbReference>
<feature type="transmembrane region" description="Helical" evidence="5">
    <location>
        <begin position="49"/>
        <end position="67"/>
    </location>
</feature>
<dbReference type="AlphaFoldDB" id="A0ABD3XM36"/>
<feature type="domain" description="G-protein coupled receptors family 2 profile 2" evidence="6">
    <location>
        <begin position="14"/>
        <end position="277"/>
    </location>
</feature>
<feature type="transmembrane region" description="Helical" evidence="5">
    <location>
        <begin position="12"/>
        <end position="37"/>
    </location>
</feature>
<evidence type="ECO:0000256" key="5">
    <source>
        <dbReference type="SAM" id="Phobius"/>
    </source>
</evidence>
<keyword evidence="2 5" id="KW-0812">Transmembrane</keyword>
<reference evidence="7 8" key="1">
    <citation type="submission" date="2024-11" db="EMBL/GenBank/DDBJ databases">
        <title>Chromosome-level genome assembly of the freshwater bivalve Anodonta woodiana.</title>
        <authorList>
            <person name="Chen X."/>
        </authorList>
    </citation>
    <scope>NUCLEOTIDE SEQUENCE [LARGE SCALE GENOMIC DNA]</scope>
    <source>
        <strain evidence="7">MN2024</strain>
        <tissue evidence="7">Gills</tissue>
    </source>
</reference>
<dbReference type="GO" id="GO:0016020">
    <property type="term" value="C:membrane"/>
    <property type="evidence" value="ECO:0007669"/>
    <property type="project" value="UniProtKB-SubCell"/>
</dbReference>
<keyword evidence="4 5" id="KW-0472">Membrane</keyword>
<dbReference type="PANTHER" id="PTHR23112:SF47">
    <property type="entry name" value="G-PROTEIN COUPLED RECEPTOR 157"/>
    <property type="match status" value="1"/>
</dbReference>
<dbReference type="Gene3D" id="1.20.1070.10">
    <property type="entry name" value="Rhodopsin 7-helix transmembrane proteins"/>
    <property type="match status" value="1"/>
</dbReference>
<dbReference type="EMBL" id="JBJQND010000002">
    <property type="protein sequence ID" value="KAL3887319.1"/>
    <property type="molecule type" value="Genomic_DNA"/>
</dbReference>
<feature type="transmembrane region" description="Helical" evidence="5">
    <location>
        <begin position="125"/>
        <end position="144"/>
    </location>
</feature>
<dbReference type="GO" id="GO:0007165">
    <property type="term" value="P:signal transduction"/>
    <property type="evidence" value="ECO:0007669"/>
    <property type="project" value="UniProtKB-ARBA"/>
</dbReference>
<evidence type="ECO:0000256" key="3">
    <source>
        <dbReference type="ARBA" id="ARBA00022989"/>
    </source>
</evidence>
<evidence type="ECO:0000313" key="8">
    <source>
        <dbReference type="Proteomes" id="UP001634394"/>
    </source>
</evidence>
<gene>
    <name evidence="7" type="ORF">ACJMK2_027261</name>
</gene>
<dbReference type="InterPro" id="IPR022343">
    <property type="entry name" value="GCR1-cAMP_receptor"/>
</dbReference>
<proteinExistence type="predicted"/>
<evidence type="ECO:0000256" key="4">
    <source>
        <dbReference type="ARBA" id="ARBA00023136"/>
    </source>
</evidence>
<accession>A0ABD3XM36</accession>
<comment type="caution">
    <text evidence="7">The sequence shown here is derived from an EMBL/GenBank/DDBJ whole genome shotgun (WGS) entry which is preliminary data.</text>
</comment>
<dbReference type="InterPro" id="IPR000832">
    <property type="entry name" value="GPCR_2_secretin-like"/>
</dbReference>
<evidence type="ECO:0000259" key="6">
    <source>
        <dbReference type="PROSITE" id="PS50261"/>
    </source>
</evidence>